<dbReference type="SUPFAM" id="SSF55729">
    <property type="entry name" value="Acyl-CoA N-acyltransferases (Nat)"/>
    <property type="match status" value="1"/>
</dbReference>
<keyword evidence="1" id="KW-0808">Transferase</keyword>
<evidence type="ECO:0000313" key="5">
    <source>
        <dbReference type="EMBL" id="HIX81217.1"/>
    </source>
</evidence>
<dbReference type="Gene3D" id="3.40.630.30">
    <property type="match status" value="1"/>
</dbReference>
<evidence type="ECO:0000313" key="6">
    <source>
        <dbReference type="Proteomes" id="UP000886724"/>
    </source>
</evidence>
<dbReference type="InterPro" id="IPR000182">
    <property type="entry name" value="GNAT_dom"/>
</dbReference>
<comment type="caution">
    <text evidence="5">The sequence shown here is derived from an EMBL/GenBank/DDBJ whole genome shotgun (WGS) entry which is preliminary data.</text>
</comment>
<name>A0A9D1XLF9_9FIRM</name>
<reference evidence="5" key="2">
    <citation type="submission" date="2021-04" db="EMBL/GenBank/DDBJ databases">
        <authorList>
            <person name="Gilroy R."/>
        </authorList>
    </citation>
    <scope>NUCLEOTIDE SEQUENCE</scope>
    <source>
        <strain evidence="5">ChiGjej1B1-14440</strain>
    </source>
</reference>
<accession>A0A9D1XLF9</accession>
<dbReference type="EMBL" id="DXET01000101">
    <property type="protein sequence ID" value="HIX81217.1"/>
    <property type="molecule type" value="Genomic_DNA"/>
</dbReference>
<evidence type="ECO:0000259" key="4">
    <source>
        <dbReference type="PROSITE" id="PS51186"/>
    </source>
</evidence>
<comment type="similarity">
    <text evidence="3">Belongs to the acetyltransferase family. RimJ subfamily.</text>
</comment>
<reference evidence="5" key="1">
    <citation type="journal article" date="2021" name="PeerJ">
        <title>Extensive microbial diversity within the chicken gut microbiome revealed by metagenomics and culture.</title>
        <authorList>
            <person name="Gilroy R."/>
            <person name="Ravi A."/>
            <person name="Getino M."/>
            <person name="Pursley I."/>
            <person name="Horton D.L."/>
            <person name="Alikhan N.F."/>
            <person name="Baker D."/>
            <person name="Gharbi K."/>
            <person name="Hall N."/>
            <person name="Watson M."/>
            <person name="Adriaenssens E.M."/>
            <person name="Foster-Nyarko E."/>
            <person name="Jarju S."/>
            <person name="Secka A."/>
            <person name="Antonio M."/>
            <person name="Oren A."/>
            <person name="Chaudhuri R.R."/>
            <person name="La Ragione R."/>
            <person name="Hildebrand F."/>
            <person name="Pallen M.J."/>
        </authorList>
    </citation>
    <scope>NUCLEOTIDE SEQUENCE</scope>
    <source>
        <strain evidence="5">ChiGjej1B1-14440</strain>
    </source>
</reference>
<dbReference type="Pfam" id="PF13302">
    <property type="entry name" value="Acetyltransf_3"/>
    <property type="match status" value="1"/>
</dbReference>
<dbReference type="GO" id="GO:0005737">
    <property type="term" value="C:cytoplasm"/>
    <property type="evidence" value="ECO:0007669"/>
    <property type="project" value="TreeGrafter"/>
</dbReference>
<dbReference type="Proteomes" id="UP000886724">
    <property type="component" value="Unassembled WGS sequence"/>
</dbReference>
<proteinExistence type="inferred from homology"/>
<dbReference type="AlphaFoldDB" id="A0A9D1XLF9"/>
<dbReference type="InterPro" id="IPR051531">
    <property type="entry name" value="N-acetyltransferase"/>
</dbReference>
<evidence type="ECO:0000256" key="2">
    <source>
        <dbReference type="ARBA" id="ARBA00023315"/>
    </source>
</evidence>
<evidence type="ECO:0000256" key="3">
    <source>
        <dbReference type="ARBA" id="ARBA00038502"/>
    </source>
</evidence>
<protein>
    <submittedName>
        <fullName evidence="5">GNAT family N-acetyltransferase</fullName>
    </submittedName>
</protein>
<dbReference type="PROSITE" id="PS51186">
    <property type="entry name" value="GNAT"/>
    <property type="match status" value="1"/>
</dbReference>
<organism evidence="5 6">
    <name type="scientific">Candidatus Erysipelatoclostridium merdavium</name>
    <dbReference type="NCBI Taxonomy" id="2838566"/>
    <lineage>
        <taxon>Bacteria</taxon>
        <taxon>Bacillati</taxon>
        <taxon>Bacillota</taxon>
        <taxon>Erysipelotrichia</taxon>
        <taxon>Erysipelotrichales</taxon>
        <taxon>Erysipelotrichales incertae sedis</taxon>
    </lineage>
</organism>
<gene>
    <name evidence="5" type="ORF">H9980_04495</name>
</gene>
<evidence type="ECO:0000256" key="1">
    <source>
        <dbReference type="ARBA" id="ARBA00022679"/>
    </source>
</evidence>
<dbReference type="PANTHER" id="PTHR43792:SF8">
    <property type="entry name" value="[RIBOSOMAL PROTEIN US5]-ALANINE N-ACETYLTRANSFERASE"/>
    <property type="match status" value="1"/>
</dbReference>
<keyword evidence="2" id="KW-0012">Acyltransferase</keyword>
<sequence>MNAKIDLSQTYLKTKRLILRPWQEDDVEDFYEYARVEGVGEMAGWSHHQNIEESQMILKMFIEERKTLAIVYQENNKVIGSIGLEYCRDDLDSSFDNLKGREIGYVLNKDYWGKGIMSEAVACVIDYCFKELQFDFLCCGYFLENSRSKRVNEKMGFTFYKNVIHRTRYGVDKKTVLNVLYNNSE</sequence>
<dbReference type="InterPro" id="IPR016181">
    <property type="entry name" value="Acyl_CoA_acyltransferase"/>
</dbReference>
<dbReference type="PANTHER" id="PTHR43792">
    <property type="entry name" value="GNAT FAMILY, PUTATIVE (AFU_ORTHOLOGUE AFUA_3G00765)-RELATED-RELATED"/>
    <property type="match status" value="1"/>
</dbReference>
<dbReference type="GO" id="GO:0008999">
    <property type="term" value="F:protein-N-terminal-alanine acetyltransferase activity"/>
    <property type="evidence" value="ECO:0007669"/>
    <property type="project" value="TreeGrafter"/>
</dbReference>
<feature type="domain" description="N-acetyltransferase" evidence="4">
    <location>
        <begin position="17"/>
        <end position="183"/>
    </location>
</feature>